<dbReference type="PROSITE" id="PS50076">
    <property type="entry name" value="DNAJ_2"/>
    <property type="match status" value="1"/>
</dbReference>
<dbReference type="InterPro" id="IPR036869">
    <property type="entry name" value="J_dom_sf"/>
</dbReference>
<dbReference type="FunFam" id="2.60.260.20:FF:000013">
    <property type="entry name" value="DnaJ subfamily B member 11"/>
    <property type="match status" value="1"/>
</dbReference>
<comment type="caution">
    <text evidence="3">The sequence shown here is derived from an EMBL/GenBank/DDBJ whole genome shotgun (WGS) entry which is preliminary data.</text>
</comment>
<gene>
    <name evidence="3" type="ORF">EDC25_101245</name>
</gene>
<evidence type="ECO:0000313" key="4">
    <source>
        <dbReference type="Proteomes" id="UP000294599"/>
    </source>
</evidence>
<evidence type="ECO:0000259" key="2">
    <source>
        <dbReference type="PROSITE" id="PS50076"/>
    </source>
</evidence>
<dbReference type="CDD" id="cd06257">
    <property type="entry name" value="DnaJ"/>
    <property type="match status" value="1"/>
</dbReference>
<keyword evidence="3" id="KW-0238">DNA-binding</keyword>
<dbReference type="PANTHER" id="PTHR43096:SF52">
    <property type="entry name" value="DNAJ HOMOLOG 1, MITOCHONDRIAL-RELATED"/>
    <property type="match status" value="1"/>
</dbReference>
<feature type="domain" description="J" evidence="2">
    <location>
        <begin position="5"/>
        <end position="69"/>
    </location>
</feature>
<dbReference type="GO" id="GO:0005737">
    <property type="term" value="C:cytoplasm"/>
    <property type="evidence" value="ECO:0007669"/>
    <property type="project" value="TreeGrafter"/>
</dbReference>
<dbReference type="Gene3D" id="2.60.260.20">
    <property type="entry name" value="Urease metallochaperone UreE, N-terminal domain"/>
    <property type="match status" value="2"/>
</dbReference>
<dbReference type="PANTHER" id="PTHR43096">
    <property type="entry name" value="DNAJ HOMOLOG 1, MITOCHONDRIAL-RELATED"/>
    <property type="match status" value="1"/>
</dbReference>
<protein>
    <submittedName>
        <fullName evidence="3">Curved DNA-binding protein</fullName>
    </submittedName>
</protein>
<dbReference type="InterPro" id="IPR018253">
    <property type="entry name" value="DnaJ_domain_CS"/>
</dbReference>
<evidence type="ECO:0000256" key="1">
    <source>
        <dbReference type="ARBA" id="ARBA00023186"/>
    </source>
</evidence>
<reference evidence="3 4" key="1">
    <citation type="submission" date="2019-03" db="EMBL/GenBank/DDBJ databases">
        <title>Genomic Encyclopedia of Type Strains, Phase IV (KMG-IV): sequencing the most valuable type-strain genomes for metagenomic binning, comparative biology and taxonomic classification.</title>
        <authorList>
            <person name="Goeker M."/>
        </authorList>
    </citation>
    <scope>NUCLEOTIDE SEQUENCE [LARGE SCALE GENOMIC DNA]</scope>
    <source>
        <strain evidence="3 4">DSM 21944</strain>
    </source>
</reference>
<dbReference type="EMBL" id="SMAF01000001">
    <property type="protein sequence ID" value="TCT01378.1"/>
    <property type="molecule type" value="Genomic_DNA"/>
</dbReference>
<dbReference type="PRINTS" id="PR00625">
    <property type="entry name" value="JDOMAIN"/>
</dbReference>
<sequence length="284" mass="30657">MQFQDYYKVLGVEPGDSDASIKQAYRRLARKYHPDVSKEPDAEARFKAINEAWEVLRDRDRRSAYDELRRNYREGQTFRPPPDWNGFQGDFGGGSGGDFSDFFETLFGQRGGFSPGPGPRPPRSLRASIQLTLEQAFEGGQQRIGLNGRNYDVRIPAGITAGQVIRLAGQAHGGGDILLEVGLAPHPVYEPDGRDISSELRVPAWTAALGGTVSVPTLGGPVNLRIPAGTGSGKRLRLKGRGLPGSPAGDHYVRIAVDAPVANTEAQQQAYRALAQAFGDTAAG</sequence>
<dbReference type="Pfam" id="PF00226">
    <property type="entry name" value="DnaJ"/>
    <property type="match status" value="1"/>
</dbReference>
<dbReference type="GO" id="GO:0042026">
    <property type="term" value="P:protein refolding"/>
    <property type="evidence" value="ECO:0007669"/>
    <property type="project" value="TreeGrafter"/>
</dbReference>
<evidence type="ECO:0000313" key="3">
    <source>
        <dbReference type="EMBL" id="TCT01378.1"/>
    </source>
</evidence>
<dbReference type="RefSeq" id="WP_123520673.1">
    <property type="nucleotide sequence ID" value="NZ_JBHLWF010000005.1"/>
</dbReference>
<dbReference type="Pfam" id="PF01556">
    <property type="entry name" value="DnaJ_C"/>
    <property type="match status" value="1"/>
</dbReference>
<dbReference type="InterPro" id="IPR008971">
    <property type="entry name" value="HSP40/DnaJ_pept-bd"/>
</dbReference>
<name>A0A4V6NZF7_9GAMM</name>
<accession>A0A4V6NZF7</accession>
<dbReference type="SUPFAM" id="SSF46565">
    <property type="entry name" value="Chaperone J-domain"/>
    <property type="match status" value="1"/>
</dbReference>
<keyword evidence="1" id="KW-0143">Chaperone</keyword>
<dbReference type="InterPro" id="IPR002939">
    <property type="entry name" value="DnaJ_C"/>
</dbReference>
<dbReference type="Gene3D" id="1.10.287.110">
    <property type="entry name" value="DnaJ domain"/>
    <property type="match status" value="1"/>
</dbReference>
<dbReference type="CDD" id="cd10747">
    <property type="entry name" value="DnaJ_C"/>
    <property type="match status" value="1"/>
</dbReference>
<dbReference type="GO" id="GO:0003677">
    <property type="term" value="F:DNA binding"/>
    <property type="evidence" value="ECO:0007669"/>
    <property type="project" value="UniProtKB-KW"/>
</dbReference>
<keyword evidence="4" id="KW-1185">Reference proteome</keyword>
<proteinExistence type="predicted"/>
<dbReference type="AlphaFoldDB" id="A0A4V6NZF7"/>
<dbReference type="GO" id="GO:0051082">
    <property type="term" value="F:unfolded protein binding"/>
    <property type="evidence" value="ECO:0007669"/>
    <property type="project" value="InterPro"/>
</dbReference>
<dbReference type="SMART" id="SM00271">
    <property type="entry name" value="DnaJ"/>
    <property type="match status" value="1"/>
</dbReference>
<dbReference type="Proteomes" id="UP000294599">
    <property type="component" value="Unassembled WGS sequence"/>
</dbReference>
<dbReference type="InterPro" id="IPR001623">
    <property type="entry name" value="DnaJ_domain"/>
</dbReference>
<dbReference type="OrthoDB" id="9779889at2"/>
<dbReference type="PROSITE" id="PS00636">
    <property type="entry name" value="DNAJ_1"/>
    <property type="match status" value="1"/>
</dbReference>
<organism evidence="3 4">
    <name type="scientific">Pseudofulvimonas gallinarii</name>
    <dbReference type="NCBI Taxonomy" id="634155"/>
    <lineage>
        <taxon>Bacteria</taxon>
        <taxon>Pseudomonadati</taxon>
        <taxon>Pseudomonadota</taxon>
        <taxon>Gammaproteobacteria</taxon>
        <taxon>Lysobacterales</taxon>
        <taxon>Rhodanobacteraceae</taxon>
        <taxon>Pseudofulvimonas</taxon>
    </lineage>
</organism>
<dbReference type="SUPFAM" id="SSF49493">
    <property type="entry name" value="HSP40/DnaJ peptide-binding domain"/>
    <property type="match status" value="2"/>
</dbReference>